<feature type="non-terminal residue" evidence="1">
    <location>
        <position position="1"/>
    </location>
</feature>
<gene>
    <name evidence="1" type="ORF">FKW44_021841</name>
</gene>
<dbReference type="InterPro" id="IPR036691">
    <property type="entry name" value="Endo/exonu/phosph_ase_sf"/>
</dbReference>
<name>A0A7T8GRW3_CALRO</name>
<protein>
    <recommendedName>
        <fullName evidence="3">Endonuclease/exonuclease/phosphatase domain-containing protein</fullName>
    </recommendedName>
</protein>
<dbReference type="SUPFAM" id="SSF56219">
    <property type="entry name" value="DNase I-like"/>
    <property type="match status" value="1"/>
</dbReference>
<sequence>MTEFEDMNPCIRLTAPWRCSGLAVLSNSTYNVSGFPSEEFIDGENLVNKGVGGFDADFYLTHTIADAPPGKNYTNDDARLDQIGELLFNGVNLSEADLVVLSGDFNTGPGSKPYDAIHRFMTSTALDILKVLRALFDPVMRPMRIHKIPGRGTLVRPLCMIIYSTVSRILISLLGQISSPCPSFISLMMRARKRACRIMKESRPLFTTGGNNGPMHITHKSLGAFKDEDPL</sequence>
<keyword evidence="2" id="KW-1185">Reference proteome</keyword>
<proteinExistence type="predicted"/>
<evidence type="ECO:0000313" key="1">
    <source>
        <dbReference type="EMBL" id="QQP36673.1"/>
    </source>
</evidence>
<organism evidence="1 2">
    <name type="scientific">Caligus rogercresseyi</name>
    <name type="common">Sea louse</name>
    <dbReference type="NCBI Taxonomy" id="217165"/>
    <lineage>
        <taxon>Eukaryota</taxon>
        <taxon>Metazoa</taxon>
        <taxon>Ecdysozoa</taxon>
        <taxon>Arthropoda</taxon>
        <taxon>Crustacea</taxon>
        <taxon>Multicrustacea</taxon>
        <taxon>Hexanauplia</taxon>
        <taxon>Copepoda</taxon>
        <taxon>Siphonostomatoida</taxon>
        <taxon>Caligidae</taxon>
        <taxon>Caligus</taxon>
    </lineage>
</organism>
<reference evidence="2" key="1">
    <citation type="submission" date="2021-01" db="EMBL/GenBank/DDBJ databases">
        <title>Caligus Genome Assembly.</title>
        <authorList>
            <person name="Gallardo-Escarate C."/>
        </authorList>
    </citation>
    <scope>NUCLEOTIDE SEQUENCE [LARGE SCALE GENOMIC DNA]</scope>
</reference>
<evidence type="ECO:0000313" key="2">
    <source>
        <dbReference type="Proteomes" id="UP000595437"/>
    </source>
</evidence>
<dbReference type="Proteomes" id="UP000595437">
    <property type="component" value="Chromosome 16"/>
</dbReference>
<dbReference type="EMBL" id="CP045905">
    <property type="protein sequence ID" value="QQP36673.1"/>
    <property type="molecule type" value="Genomic_DNA"/>
</dbReference>
<dbReference type="AlphaFoldDB" id="A0A7T8GRW3"/>
<evidence type="ECO:0008006" key="3">
    <source>
        <dbReference type="Google" id="ProtNLM"/>
    </source>
</evidence>
<dbReference type="OrthoDB" id="6379824at2759"/>
<dbReference type="Gene3D" id="3.60.10.10">
    <property type="entry name" value="Endonuclease/exonuclease/phosphatase"/>
    <property type="match status" value="1"/>
</dbReference>
<accession>A0A7T8GRW3</accession>